<dbReference type="PANTHER" id="PTHR24092:SF180">
    <property type="entry name" value="PHOSPHOLIPID-TRANSPORTING ATPASE DNF1-RELATED"/>
    <property type="match status" value="1"/>
</dbReference>
<evidence type="ECO:0000256" key="9">
    <source>
        <dbReference type="SAM" id="MobiDB-lite"/>
    </source>
</evidence>
<feature type="domain" description="P-type ATPase C-terminal" evidence="11">
    <location>
        <begin position="45"/>
        <end position="290"/>
    </location>
</feature>
<protein>
    <recommendedName>
        <fullName evidence="11">P-type ATPase C-terminal domain-containing protein</fullName>
    </recommendedName>
</protein>
<feature type="transmembrane region" description="Helical" evidence="10">
    <location>
        <begin position="110"/>
        <end position="129"/>
    </location>
</feature>
<evidence type="ECO:0000256" key="1">
    <source>
        <dbReference type="ARBA" id="ARBA00004141"/>
    </source>
</evidence>
<name>A0A397A6V7_APHAT</name>
<dbReference type="Gene3D" id="3.40.50.1000">
    <property type="entry name" value="HAD superfamily/HAD-like"/>
    <property type="match status" value="1"/>
</dbReference>
<comment type="subcellular location">
    <subcellularLocation>
        <location evidence="2">Endomembrane system</location>
    </subcellularLocation>
    <subcellularLocation>
        <location evidence="1">Membrane</location>
        <topology evidence="1">Multi-pass membrane protein</topology>
    </subcellularLocation>
</comment>
<feature type="transmembrane region" description="Helical" evidence="10">
    <location>
        <begin position="253"/>
        <end position="276"/>
    </location>
</feature>
<dbReference type="SUPFAM" id="SSF81665">
    <property type="entry name" value="Calcium ATPase, transmembrane domain M"/>
    <property type="match status" value="1"/>
</dbReference>
<dbReference type="GO" id="GO:0045332">
    <property type="term" value="P:phospholipid translocation"/>
    <property type="evidence" value="ECO:0007669"/>
    <property type="project" value="TreeGrafter"/>
</dbReference>
<feature type="transmembrane region" description="Helical" evidence="10">
    <location>
        <begin position="166"/>
        <end position="185"/>
    </location>
</feature>
<evidence type="ECO:0000256" key="2">
    <source>
        <dbReference type="ARBA" id="ARBA00004308"/>
    </source>
</evidence>
<evidence type="ECO:0000256" key="3">
    <source>
        <dbReference type="ARBA" id="ARBA00022448"/>
    </source>
</evidence>
<feature type="region of interest" description="Disordered" evidence="9">
    <location>
        <begin position="562"/>
        <end position="585"/>
    </location>
</feature>
<evidence type="ECO:0000256" key="6">
    <source>
        <dbReference type="ARBA" id="ARBA00022842"/>
    </source>
</evidence>
<dbReference type="AlphaFoldDB" id="A0A397A6V7"/>
<dbReference type="InterPro" id="IPR032630">
    <property type="entry name" value="P_typ_ATPase_c"/>
</dbReference>
<keyword evidence="3" id="KW-0813">Transport</keyword>
<evidence type="ECO:0000256" key="5">
    <source>
        <dbReference type="ARBA" id="ARBA00022723"/>
    </source>
</evidence>
<dbReference type="VEuPathDB" id="FungiDB:H257_16179"/>
<evidence type="ECO:0000256" key="7">
    <source>
        <dbReference type="ARBA" id="ARBA00022989"/>
    </source>
</evidence>
<organism evidence="12 13">
    <name type="scientific">Aphanomyces astaci</name>
    <name type="common">Crayfish plague agent</name>
    <dbReference type="NCBI Taxonomy" id="112090"/>
    <lineage>
        <taxon>Eukaryota</taxon>
        <taxon>Sar</taxon>
        <taxon>Stramenopiles</taxon>
        <taxon>Oomycota</taxon>
        <taxon>Saprolegniomycetes</taxon>
        <taxon>Saprolegniales</taxon>
        <taxon>Verrucalvaceae</taxon>
        <taxon>Aphanomyces</taxon>
    </lineage>
</organism>
<dbReference type="SUPFAM" id="SSF56784">
    <property type="entry name" value="HAD-like"/>
    <property type="match status" value="1"/>
</dbReference>
<keyword evidence="4 10" id="KW-0812">Transmembrane</keyword>
<accession>A0A397A6V7</accession>
<dbReference type="Pfam" id="PF16212">
    <property type="entry name" value="PhoLip_ATPase_C"/>
    <property type="match status" value="1"/>
</dbReference>
<feature type="non-terminal residue" evidence="12">
    <location>
        <position position="1"/>
    </location>
</feature>
<keyword evidence="8 10" id="KW-0472">Membrane</keyword>
<dbReference type="GO" id="GO:0016887">
    <property type="term" value="F:ATP hydrolysis activity"/>
    <property type="evidence" value="ECO:0007669"/>
    <property type="project" value="InterPro"/>
</dbReference>
<dbReference type="InterPro" id="IPR023298">
    <property type="entry name" value="ATPase_P-typ_TM_dom_sf"/>
</dbReference>
<feature type="transmembrane region" description="Helical" evidence="10">
    <location>
        <begin position="76"/>
        <end position="98"/>
    </location>
</feature>
<evidence type="ECO:0000259" key="11">
    <source>
        <dbReference type="Pfam" id="PF16212"/>
    </source>
</evidence>
<gene>
    <name evidence="12" type="ORF">DYB36_011983</name>
</gene>
<comment type="caution">
    <text evidence="12">The sequence shown here is derived from an EMBL/GenBank/DDBJ whole genome shotgun (WGS) entry which is preliminary data.</text>
</comment>
<dbReference type="NCBIfam" id="TIGR01494">
    <property type="entry name" value="ATPase_P-type"/>
    <property type="match status" value="1"/>
</dbReference>
<dbReference type="GO" id="GO:0005886">
    <property type="term" value="C:plasma membrane"/>
    <property type="evidence" value="ECO:0007669"/>
    <property type="project" value="TreeGrafter"/>
</dbReference>
<sequence length="585" mass="66633">VVALVKNNVKNCRTLSIGDGANDVSMIQEAHVGVGISGHEGMQAVNASDFAIAQFAFLQRLLLVHGHWNYRRMSKLVLYVVYKNILCWFALYVLSLYACGSGTVYMNYNWLNGYNVFWTFLPIMILAIMEQETSALTAQDHPGLYHSGPQGDLLSVQIFTEWVFEALYEGVVCALVPVLLMGSISSSGYAYTMYDCGGLCYTALIVVGWVKLVLNAMSWNAGMHFAMWATVPFWIASGVVLSNSFTSDSSDHVFPYLLSLPEFWMLLFLCVVLALFRDFVYKVWKREWAPEYYHILQESDRYKLKGDIEWDPPLHASNYKPFHVDFSHYLTSELHALPDAPWLELQQPKHRGFAFSIQPSENRHFNPMRSVVLAPLKRAVVRVLSPRSASQEETAFWTARKKDGFVYEYQRYQVFVGWSAPFGLTDPCPFGTRDMREGGFQNHGHHLSLDDWAVDTTLGEASTKHWEYATKFRDFKKVDVSTTRWKKPSGMQRKINKVVGRCVRRRRWVFKGIIHRLVDDVVEGQSTDAHQDAIEQVAKELHREQLDEEAAMGVPGIPRVAHDVVEDEDDDAPHDGDVTLSSTLE</sequence>
<dbReference type="Proteomes" id="UP000265427">
    <property type="component" value="Unassembled WGS sequence"/>
</dbReference>
<evidence type="ECO:0000256" key="10">
    <source>
        <dbReference type="SAM" id="Phobius"/>
    </source>
</evidence>
<feature type="transmembrane region" description="Helical" evidence="10">
    <location>
        <begin position="191"/>
        <end position="214"/>
    </location>
</feature>
<evidence type="ECO:0000256" key="8">
    <source>
        <dbReference type="ARBA" id="ARBA00023136"/>
    </source>
</evidence>
<evidence type="ECO:0000313" key="13">
    <source>
        <dbReference type="Proteomes" id="UP000265427"/>
    </source>
</evidence>
<reference evidence="12 13" key="1">
    <citation type="submission" date="2018-08" db="EMBL/GenBank/DDBJ databases">
        <title>Aphanomyces genome sequencing and annotation.</title>
        <authorList>
            <person name="Minardi D."/>
            <person name="Oidtmann B."/>
            <person name="Van Der Giezen M."/>
            <person name="Studholme D.J."/>
        </authorList>
    </citation>
    <scope>NUCLEOTIDE SEQUENCE [LARGE SCALE GENOMIC DNA]</scope>
    <source>
        <strain evidence="12 13">Kv</strain>
    </source>
</reference>
<keyword evidence="7 10" id="KW-1133">Transmembrane helix</keyword>
<keyword evidence="5" id="KW-0479">Metal-binding</keyword>
<dbReference type="EMBL" id="QUSZ01007834">
    <property type="protein sequence ID" value="RHY01439.1"/>
    <property type="molecule type" value="Genomic_DNA"/>
</dbReference>
<dbReference type="InterPro" id="IPR036412">
    <property type="entry name" value="HAD-like_sf"/>
</dbReference>
<keyword evidence="6" id="KW-0460">Magnesium</keyword>
<proteinExistence type="predicted"/>
<dbReference type="GO" id="GO:0140326">
    <property type="term" value="F:ATPase-coupled intramembrane lipid transporter activity"/>
    <property type="evidence" value="ECO:0007669"/>
    <property type="project" value="TreeGrafter"/>
</dbReference>
<dbReference type="InterPro" id="IPR023214">
    <property type="entry name" value="HAD_sf"/>
</dbReference>
<evidence type="ECO:0000313" key="12">
    <source>
        <dbReference type="EMBL" id="RHY01439.1"/>
    </source>
</evidence>
<dbReference type="GO" id="GO:0005524">
    <property type="term" value="F:ATP binding"/>
    <property type="evidence" value="ECO:0007669"/>
    <property type="project" value="InterPro"/>
</dbReference>
<dbReference type="PANTHER" id="PTHR24092">
    <property type="entry name" value="PROBABLE PHOSPHOLIPID-TRANSPORTING ATPASE"/>
    <property type="match status" value="1"/>
</dbReference>
<feature type="transmembrane region" description="Helical" evidence="10">
    <location>
        <begin position="221"/>
        <end position="241"/>
    </location>
</feature>
<dbReference type="GO" id="GO:0046872">
    <property type="term" value="F:metal ion binding"/>
    <property type="evidence" value="ECO:0007669"/>
    <property type="project" value="UniProtKB-KW"/>
</dbReference>
<dbReference type="InterPro" id="IPR001757">
    <property type="entry name" value="P_typ_ATPase"/>
</dbReference>
<evidence type="ECO:0000256" key="4">
    <source>
        <dbReference type="ARBA" id="ARBA00022692"/>
    </source>
</evidence>